<evidence type="ECO:0000313" key="2">
    <source>
        <dbReference type="Proteomes" id="UP001056120"/>
    </source>
</evidence>
<dbReference type="Proteomes" id="UP001056120">
    <property type="component" value="Linkage Group LG21"/>
</dbReference>
<accession>A0ACB9CBR7</accession>
<reference evidence="2" key="1">
    <citation type="journal article" date="2022" name="Mol. Ecol. Resour.">
        <title>The genomes of chicory, endive, great burdock and yacon provide insights into Asteraceae palaeo-polyploidization history and plant inulin production.</title>
        <authorList>
            <person name="Fan W."/>
            <person name="Wang S."/>
            <person name="Wang H."/>
            <person name="Wang A."/>
            <person name="Jiang F."/>
            <person name="Liu H."/>
            <person name="Zhao H."/>
            <person name="Xu D."/>
            <person name="Zhang Y."/>
        </authorList>
    </citation>
    <scope>NUCLEOTIDE SEQUENCE [LARGE SCALE GENOMIC DNA]</scope>
    <source>
        <strain evidence="2">cv. Yunnan</strain>
    </source>
</reference>
<proteinExistence type="predicted"/>
<comment type="caution">
    <text evidence="1">The sequence shown here is derived from an EMBL/GenBank/DDBJ whole genome shotgun (WGS) entry which is preliminary data.</text>
</comment>
<organism evidence="1 2">
    <name type="scientific">Smallanthus sonchifolius</name>
    <dbReference type="NCBI Taxonomy" id="185202"/>
    <lineage>
        <taxon>Eukaryota</taxon>
        <taxon>Viridiplantae</taxon>
        <taxon>Streptophyta</taxon>
        <taxon>Embryophyta</taxon>
        <taxon>Tracheophyta</taxon>
        <taxon>Spermatophyta</taxon>
        <taxon>Magnoliopsida</taxon>
        <taxon>eudicotyledons</taxon>
        <taxon>Gunneridae</taxon>
        <taxon>Pentapetalae</taxon>
        <taxon>asterids</taxon>
        <taxon>campanulids</taxon>
        <taxon>Asterales</taxon>
        <taxon>Asteraceae</taxon>
        <taxon>Asteroideae</taxon>
        <taxon>Heliantheae alliance</taxon>
        <taxon>Millerieae</taxon>
        <taxon>Smallanthus</taxon>
    </lineage>
</organism>
<protein>
    <submittedName>
        <fullName evidence="1">Uncharacterized protein</fullName>
    </submittedName>
</protein>
<name>A0ACB9CBR7_9ASTR</name>
<gene>
    <name evidence="1" type="ORF">L1987_62884</name>
</gene>
<evidence type="ECO:0000313" key="1">
    <source>
        <dbReference type="EMBL" id="KAI3731695.1"/>
    </source>
</evidence>
<sequence length="248" mass="27673">MTEKGWFGEDNDIEDGLIGEHTEGSELQQAGETGAKVCEGEKEKKNGKDLGGLEDMEASSFSVGVTQKIYANKDKHYEMHLDVHETFEQTETSKDAIVTEREQGKVVGGLEDLEALNVSFGFTKETDSAKGCEKKQNEIVADVYQAPKQTETSKGVEEEEYEMPADVDHESGKGVEEEEYDMSVDVDHESVNQDLETDKDNLIEEMELKTSSENINCQRLTGRTKVASEALRSPYLVREVDINKSMTK</sequence>
<keyword evidence="2" id="KW-1185">Reference proteome</keyword>
<reference evidence="1 2" key="2">
    <citation type="journal article" date="2022" name="Mol. Ecol. Resour.">
        <title>The genomes of chicory, endive, great burdock and yacon provide insights into Asteraceae paleo-polyploidization history and plant inulin production.</title>
        <authorList>
            <person name="Fan W."/>
            <person name="Wang S."/>
            <person name="Wang H."/>
            <person name="Wang A."/>
            <person name="Jiang F."/>
            <person name="Liu H."/>
            <person name="Zhao H."/>
            <person name="Xu D."/>
            <person name="Zhang Y."/>
        </authorList>
    </citation>
    <scope>NUCLEOTIDE SEQUENCE [LARGE SCALE GENOMIC DNA]</scope>
    <source>
        <strain evidence="2">cv. Yunnan</strain>
        <tissue evidence="1">Leaves</tissue>
    </source>
</reference>
<dbReference type="EMBL" id="CM042038">
    <property type="protein sequence ID" value="KAI3731695.1"/>
    <property type="molecule type" value="Genomic_DNA"/>
</dbReference>